<name>A0A6B8MA35_9HYPH</name>
<evidence type="ECO:0008006" key="4">
    <source>
        <dbReference type="Google" id="ProtNLM"/>
    </source>
</evidence>
<keyword evidence="1" id="KW-0732">Signal</keyword>
<evidence type="ECO:0000313" key="3">
    <source>
        <dbReference type="Proteomes" id="UP000422569"/>
    </source>
</evidence>
<protein>
    <recommendedName>
        <fullName evidence="4">DUF2282 domain-containing protein</fullName>
    </recommendedName>
</protein>
<dbReference type="RefSeq" id="WP_016920282.1">
    <property type="nucleotide sequence ID" value="NZ_CP044331.1"/>
</dbReference>
<feature type="signal peptide" evidence="1">
    <location>
        <begin position="1"/>
        <end position="20"/>
    </location>
</feature>
<dbReference type="Proteomes" id="UP000422569">
    <property type="component" value="Chromosome"/>
</dbReference>
<proteinExistence type="predicted"/>
<accession>A0A6B8MA35</accession>
<gene>
    <name evidence="2" type="ORF">F7D14_12145</name>
</gene>
<sequence>MCRLAIAAIFIFASAAVAQAQALGDTSGLSCGQFKKSKDGTWRAKGWMILPCGVALSPGTPFIEGANLCGRDLASELDDACGG</sequence>
<dbReference type="AlphaFoldDB" id="A0A6B8MA35"/>
<dbReference type="KEGG" id="mpar:F7D14_12145"/>
<feature type="chain" id="PRO_5025654786" description="DUF2282 domain-containing protein" evidence="1">
    <location>
        <begin position="21"/>
        <end position="83"/>
    </location>
</feature>
<evidence type="ECO:0000256" key="1">
    <source>
        <dbReference type="SAM" id="SignalP"/>
    </source>
</evidence>
<dbReference type="EMBL" id="CP044331">
    <property type="protein sequence ID" value="QGM98153.1"/>
    <property type="molecule type" value="Genomic_DNA"/>
</dbReference>
<keyword evidence="3" id="KW-1185">Reference proteome</keyword>
<organism evidence="2 3">
    <name type="scientific">Methylocystis parvus</name>
    <dbReference type="NCBI Taxonomy" id="134"/>
    <lineage>
        <taxon>Bacteria</taxon>
        <taxon>Pseudomonadati</taxon>
        <taxon>Pseudomonadota</taxon>
        <taxon>Alphaproteobacteria</taxon>
        <taxon>Hyphomicrobiales</taxon>
        <taxon>Methylocystaceae</taxon>
        <taxon>Methylocystis</taxon>
    </lineage>
</organism>
<evidence type="ECO:0000313" key="2">
    <source>
        <dbReference type="EMBL" id="QGM98153.1"/>
    </source>
</evidence>
<reference evidence="2 3" key="1">
    <citation type="submission" date="2019-09" db="EMBL/GenBank/DDBJ databases">
        <title>Isolation and complete genome sequencing of Methylocystis species.</title>
        <authorList>
            <person name="Rumah B.L."/>
            <person name="Stead C.E."/>
            <person name="Stevens B.C."/>
            <person name="Minton N.P."/>
            <person name="Grosse-Honebrink A."/>
            <person name="Zhang Y."/>
        </authorList>
    </citation>
    <scope>NUCLEOTIDE SEQUENCE [LARGE SCALE GENOMIC DNA]</scope>
    <source>
        <strain evidence="2 3">BRCS2</strain>
    </source>
</reference>